<protein>
    <submittedName>
        <fullName evidence="1">DUF1931 domain-containing protein</fullName>
    </submittedName>
</protein>
<evidence type="ECO:0000313" key="2">
    <source>
        <dbReference type="EMBL" id="MBS3062906.1"/>
    </source>
</evidence>
<dbReference type="CDD" id="cd00076">
    <property type="entry name" value="HFD_SF"/>
    <property type="match status" value="1"/>
</dbReference>
<accession>A0A7J4JG57</accession>
<dbReference type="Proteomes" id="UP000678237">
    <property type="component" value="Unassembled WGS sequence"/>
</dbReference>
<comment type="caution">
    <text evidence="1">The sequence shown here is derived from an EMBL/GenBank/DDBJ whole genome shotgun (WGS) entry which is preliminary data.</text>
</comment>
<evidence type="ECO:0000313" key="1">
    <source>
        <dbReference type="EMBL" id="HIH16743.1"/>
    </source>
</evidence>
<dbReference type="EMBL" id="JAGVWE010000003">
    <property type="protein sequence ID" value="MBS3062906.1"/>
    <property type="molecule type" value="Genomic_DNA"/>
</dbReference>
<dbReference type="Proteomes" id="UP000564964">
    <property type="component" value="Unassembled WGS sequence"/>
</dbReference>
<reference evidence="2" key="2">
    <citation type="submission" date="2021-03" db="EMBL/GenBank/DDBJ databases">
        <authorList>
            <person name="Jaffe A."/>
        </authorList>
    </citation>
    <scope>NUCLEOTIDE SEQUENCE</scope>
    <source>
        <strain evidence="2">RIFCSPLOWO2_01_FULL_58_19</strain>
    </source>
</reference>
<reference evidence="1" key="1">
    <citation type="journal article" date="2020" name="bioRxiv">
        <title>A rank-normalized archaeal taxonomy based on genome phylogeny resolves widespread incomplete and uneven classifications.</title>
        <authorList>
            <person name="Rinke C."/>
            <person name="Chuvochina M."/>
            <person name="Mussig A.J."/>
            <person name="Chaumeil P.-A."/>
            <person name="Waite D.W."/>
            <person name="Whitman W.B."/>
            <person name="Parks D.H."/>
            <person name="Hugenholtz P."/>
        </authorList>
    </citation>
    <scope>NUCLEOTIDE SEQUENCE</scope>
    <source>
        <strain evidence="1">UBA10219</strain>
    </source>
</reference>
<evidence type="ECO:0000313" key="3">
    <source>
        <dbReference type="Proteomes" id="UP000564964"/>
    </source>
</evidence>
<dbReference type="EMBL" id="DUGH01000121">
    <property type="protein sequence ID" value="HIH16743.1"/>
    <property type="molecule type" value="Genomic_DNA"/>
</dbReference>
<gene>
    <name evidence="1" type="ORF">HA252_05030</name>
    <name evidence="2" type="ORF">J4203_03465</name>
</gene>
<reference evidence="2" key="3">
    <citation type="submission" date="2021-05" db="EMBL/GenBank/DDBJ databases">
        <title>Protein family content uncovers lineage relationships and bacterial pathway maintenance mechanisms in DPANN archaea.</title>
        <authorList>
            <person name="Castelle C.J."/>
            <person name="Meheust R."/>
            <person name="Jaffe A.L."/>
            <person name="Seitz K."/>
            <person name="Gong X."/>
            <person name="Baker B.J."/>
            <person name="Banfield J.F."/>
        </authorList>
    </citation>
    <scope>NUCLEOTIDE SEQUENCE</scope>
    <source>
        <strain evidence="2">RIFCSPLOWO2_01_FULL_58_19</strain>
    </source>
</reference>
<dbReference type="InterPro" id="IPR009072">
    <property type="entry name" value="Histone-fold"/>
</dbReference>
<proteinExistence type="predicted"/>
<dbReference type="SUPFAM" id="SSF47113">
    <property type="entry name" value="Histone-fold"/>
    <property type="match status" value="1"/>
</dbReference>
<dbReference type="GO" id="GO:0046982">
    <property type="term" value="F:protein heterodimerization activity"/>
    <property type="evidence" value="ECO:0007669"/>
    <property type="project" value="InterPro"/>
</dbReference>
<organism evidence="1 3">
    <name type="scientific">Candidatus Iainarchaeum sp</name>
    <dbReference type="NCBI Taxonomy" id="3101447"/>
    <lineage>
        <taxon>Archaea</taxon>
        <taxon>Candidatus Iainarchaeota</taxon>
        <taxon>Candidatus Iainarchaeia</taxon>
        <taxon>Candidatus Iainarchaeales</taxon>
        <taxon>Candidatus Iainarchaeaceae</taxon>
        <taxon>Candidatus Iainarchaeum</taxon>
    </lineage>
</organism>
<dbReference type="Gene3D" id="1.10.20.10">
    <property type="entry name" value="Histone, subunit A"/>
    <property type="match status" value="1"/>
</dbReference>
<name>A0A7J4JG57_9ARCH</name>
<sequence length="58" mass="6739">MAEQLIVKSKIAELIRGQNMMISAETYDALNDFVERRLKQACKRCESNGRKTVKPYDF</sequence>
<dbReference type="AlphaFoldDB" id="A0A7J4JG57"/>